<feature type="domain" description="SnoaL-like" evidence="1">
    <location>
        <begin position="26"/>
        <end position="120"/>
    </location>
</feature>
<dbReference type="EMBL" id="MTZV01000004">
    <property type="protein sequence ID" value="PCE26118.1"/>
    <property type="molecule type" value="Genomic_DNA"/>
</dbReference>
<organism evidence="2 3">
    <name type="scientific">Paraburkholderia acidicola</name>
    <dbReference type="NCBI Taxonomy" id="1912599"/>
    <lineage>
        <taxon>Bacteria</taxon>
        <taxon>Pseudomonadati</taxon>
        <taxon>Pseudomonadota</taxon>
        <taxon>Betaproteobacteria</taxon>
        <taxon>Burkholderiales</taxon>
        <taxon>Burkholderiaceae</taxon>
        <taxon>Paraburkholderia</taxon>
    </lineage>
</organism>
<evidence type="ECO:0000313" key="3">
    <source>
        <dbReference type="Proteomes" id="UP000218022"/>
    </source>
</evidence>
<evidence type="ECO:0000259" key="1">
    <source>
        <dbReference type="Pfam" id="PF12680"/>
    </source>
</evidence>
<dbReference type="Proteomes" id="UP000218022">
    <property type="component" value="Unassembled WGS sequence"/>
</dbReference>
<dbReference type="SUPFAM" id="SSF54427">
    <property type="entry name" value="NTF2-like"/>
    <property type="match status" value="1"/>
</dbReference>
<comment type="caution">
    <text evidence="2">The sequence shown here is derived from an EMBL/GenBank/DDBJ whole genome shotgun (WGS) entry which is preliminary data.</text>
</comment>
<gene>
    <name evidence="2" type="ORF">BWP39_16465</name>
</gene>
<dbReference type="InterPro" id="IPR032710">
    <property type="entry name" value="NTF2-like_dom_sf"/>
</dbReference>
<dbReference type="RefSeq" id="WP_096721868.1">
    <property type="nucleotide sequence ID" value="NZ_MTZV01000004.1"/>
</dbReference>
<dbReference type="Gene3D" id="3.10.450.50">
    <property type="match status" value="1"/>
</dbReference>
<proteinExistence type="predicted"/>
<sequence length="153" mass="16543">MLTTTLNHSAVPAGLHPAAAASLVTWHAMIERRDLGGLGAITHPDVVFRSPMAFSPYHSAAALQLALTTVLQVFEDFTYHRQPASDDGLNVVLEFSARVGDKNLKGIDFIRFDEAGKIVEFEVMVRPLSGLQALGEQMGARIGRPLTAYKGQA</sequence>
<dbReference type="OrthoDB" id="1163083at2"/>
<protein>
    <submittedName>
        <fullName evidence="2">Polyketide cyclase</fullName>
    </submittedName>
</protein>
<reference evidence="2 3" key="1">
    <citation type="submission" date="2017-01" db="EMBL/GenBank/DDBJ databases">
        <title>Whole-Genome Shotgun Sequencing of Two beta-Proteobacterial Species in Search of the Bulgecin Biosynthetic Cluster.</title>
        <authorList>
            <person name="Horsman M.E."/>
            <person name="Marous D.R."/>
            <person name="Li R."/>
            <person name="Oliver R.A."/>
            <person name="Byun B."/>
            <person name="Emrich S.J."/>
            <person name="Boggess B."/>
            <person name="Townsend C.A."/>
            <person name="Mobashery S."/>
        </authorList>
    </citation>
    <scope>NUCLEOTIDE SEQUENCE [LARGE SCALE GENOMIC DNA]</scope>
    <source>
        <strain evidence="2 3">ATCC 31363</strain>
    </source>
</reference>
<dbReference type="AlphaFoldDB" id="A0A2A4F0E8"/>
<dbReference type="InterPro" id="IPR037401">
    <property type="entry name" value="SnoaL-like"/>
</dbReference>
<evidence type="ECO:0000313" key="2">
    <source>
        <dbReference type="EMBL" id="PCE26118.1"/>
    </source>
</evidence>
<accession>A0A2A4F0E8</accession>
<dbReference type="Pfam" id="PF12680">
    <property type="entry name" value="SnoaL_2"/>
    <property type="match status" value="1"/>
</dbReference>
<name>A0A2A4F0E8_9BURK</name>